<dbReference type="InterPro" id="IPR036322">
    <property type="entry name" value="WD40_repeat_dom_sf"/>
</dbReference>
<dbReference type="Gramene" id="GBG58839">
    <property type="protein sequence ID" value="GBG58839"/>
    <property type="gene ID" value="CBR_g239"/>
</dbReference>
<comment type="caution">
    <text evidence="2">The sequence shown here is derived from an EMBL/GenBank/DDBJ whole genome shotgun (WGS) entry which is preliminary data.</text>
</comment>
<dbReference type="STRING" id="69332.A0A388JLZ4"/>
<feature type="compositionally biased region" description="Basic and acidic residues" evidence="1">
    <location>
        <begin position="1202"/>
        <end position="1211"/>
    </location>
</feature>
<dbReference type="OMA" id="THEVVLY"/>
<dbReference type="InterPro" id="IPR015943">
    <property type="entry name" value="WD40/YVTN_repeat-like_dom_sf"/>
</dbReference>
<feature type="compositionally biased region" description="Gly residues" evidence="1">
    <location>
        <begin position="1542"/>
        <end position="1558"/>
    </location>
</feature>
<sequence length="1808" mass="192190">MEWLTCRLLDLSPPLGSVATWGLQAHCAAFHPTQALVAVALGRQILEFDVLLGSKLSSVDIGGTVMRMAYSPTGSHVIVAVLEEDMTIRSWDIDGEQTSILYSPDGRKVEKPLTVHIALTPLKPWIFFAAHKRTTVNVVGTIQGVKPAQKLKLDVQKAVSFLSCHPRQPLVYVAYMDGSIRGYNLSAFLYQYTLSPPEGMVKLGGAEAISYHSSADVMFVGDRAGLLIAYELRTHVCLGTISIQDSHPLSVAWHPTVRCVVVLRKDGIAEGYTAGVLGTGSGDLARLPGPPGRGGGFFDPAGMERLDVDQLLRQRGGGCISNPGRSPAPKPVELLIHSKLNVATVIFADLSSARTEAASRGTGMGRDSRRMLLPVLQSTRRSSQGGGQVLMEKMSMMIGVPPSFLSDHDIQIQMHARREGSNGVTKGTLVDYARKSFLYGGHRDYQGEGGAGLLKLPIVAIADPAHPLRDLPVFQPFQREMRFFSTDSGSYIYPLRADFMDGCNLMGYSLATGEYNRYLHFAVRGMSGGERKPRHMTYSWKQHVWIVFFDCREGPAECSLVRNPDAQFPGLENPVTMPGRDGAFVEPSDAQYAILDEDGMKLTVYTLEGAFEDVRPSAASGLGNEKGGKMLALTWEGGVSASVRENGHGGAGMGVPTTPYSPFADPIASPEVDVGSGMSKQGLQLNGGNDKVPLEFSFDAPVQRVFPCPLDDSLLYVCAGSHIGIVSVRGVNWGGRRRGMTILSTSEEEHKLLKLQPLERVVQVSWQDTINKGHVAGIVTTMRVLIVSASLQVIAETSTPLDGGYPPFRTCLWVGPALLFSTATVIAVLGWDSCVRTVLTIDEPNAGMLGMLNDRVLLASWAESPKTGVEVKSRLLGLLEPLLIGWVTMQSCFDPQLDLSQVMFQITSRFDSLRITPRMLEVLSLGPDPCGDLSVELSYTQAGPQFTQELRCGYAIRARRFDTAFSILKDEFMRSRDYPRCPQSSRLFQRFRELGYACVRHGQFDQAKETFETVGDYESLFDLFVPHMNPSALRRLAQKLEESGTDPELKRQCDKLLALRSTGWGALQGGAFSALLTTGDSMTPKGPEWAGGDWEIKVKPEVKRVHDWQLATEVSGHMKAAGPAGQSQAIPSIIADTLGVYLGTHKGRTQVLEVRDGSKFISRLQEIGGAYENGFDADREDDSHGSPGADSAPSLFSRHGSGRVDDRHEDASSLGGVGKLQSSGSWIGSGKLGGSGGVLLALPAPGGGGAEEETEEQKRAAKEFARGFKGSVSDSSSDEEDVPGTTRGKSKFQIRIRDAKMGVTGKDAVDVDKLKEAMRQFKVGEVNPSMGMSMQFAAGGLKPGRLVFGTAGAGNQAGSASPAPSGMTGTAENTAVQEWASRVSVQGAGPSNMGLTDGNIQHIAAGLQGPVGDGAGGYWTVADPGQSSPGGGMMMRGFGGAFGMGMPSLPQQQSVTMTGAPGGVGGDSGGGPGGLVDLSFDGVSGMPGLQTGGMQGLTLPTMDAEGAIFGAVSTKGSRRDSSGPEFAGGGLIGFDTPPGSDGQLGGGEGMTVGGGGGVLPTRGTEQGAFGSSSVGAVGGPGNRQGFPSGFVPKGASASQCFKAGLAHLERNALVDALACFNESFVALSKEFTAGKDVKSQARICSQYKIAVLLLQEIAKLQKEVGVGVKEEVARMARHLSALPLQPKHRISCVRTAIKKNMDVHNYGYAKRMLDFLLVKAPPNKQAELKGMINICVQRGLVDRAIDGPEDSSKFCAGTLGRLPTIGHDTCDVCSANFSALSLSGCPVCGLGMVRRSDALTGVYSSPFA</sequence>
<protein>
    <submittedName>
        <fullName evidence="2">Uncharacterized protein</fullName>
    </submittedName>
</protein>
<feature type="region of interest" description="Disordered" evidence="1">
    <location>
        <begin position="1243"/>
        <end position="1290"/>
    </location>
</feature>
<dbReference type="GO" id="GO:0000045">
    <property type="term" value="P:autophagosome assembly"/>
    <property type="evidence" value="ECO:0007669"/>
    <property type="project" value="InterPro"/>
</dbReference>
<feature type="compositionally biased region" description="Basic and acidic residues" evidence="1">
    <location>
        <begin position="1256"/>
        <end position="1266"/>
    </location>
</feature>
<accession>A0A388JLZ4</accession>
<dbReference type="PANTHER" id="PTHR19878">
    <property type="entry name" value="AUTOPHAGY PROTEIN 16-LIKE"/>
    <property type="match status" value="1"/>
</dbReference>
<keyword evidence="3" id="KW-1185">Reference proteome</keyword>
<dbReference type="SUPFAM" id="SSF50978">
    <property type="entry name" value="WD40 repeat-like"/>
    <property type="match status" value="1"/>
</dbReference>
<dbReference type="Gene3D" id="1.25.40.470">
    <property type="match status" value="1"/>
</dbReference>
<feature type="region of interest" description="Disordered" evidence="1">
    <location>
        <begin position="1173"/>
        <end position="1220"/>
    </location>
</feature>
<dbReference type="Proteomes" id="UP000265515">
    <property type="component" value="Unassembled WGS sequence"/>
</dbReference>
<name>A0A388JLZ4_CHABU</name>
<dbReference type="PANTHER" id="PTHR19878:SF17">
    <property type="entry name" value="TRANSDUCIN_WD40 REPEAT-LIKE SUPERFAMILY PROTEIN"/>
    <property type="match status" value="1"/>
</dbReference>
<evidence type="ECO:0000313" key="3">
    <source>
        <dbReference type="Proteomes" id="UP000265515"/>
    </source>
</evidence>
<dbReference type="OrthoDB" id="3295at2759"/>
<reference evidence="2 3" key="1">
    <citation type="journal article" date="2018" name="Cell">
        <title>The Chara Genome: Secondary Complexity and Implications for Plant Terrestrialization.</title>
        <authorList>
            <person name="Nishiyama T."/>
            <person name="Sakayama H."/>
            <person name="Vries J.D."/>
            <person name="Buschmann H."/>
            <person name="Saint-Marcoux D."/>
            <person name="Ullrich K.K."/>
            <person name="Haas F.B."/>
            <person name="Vanderstraeten L."/>
            <person name="Becker D."/>
            <person name="Lang D."/>
            <person name="Vosolsobe S."/>
            <person name="Rombauts S."/>
            <person name="Wilhelmsson P.K.I."/>
            <person name="Janitza P."/>
            <person name="Kern R."/>
            <person name="Heyl A."/>
            <person name="Rumpler F."/>
            <person name="Villalobos L.I.A.C."/>
            <person name="Clay J.M."/>
            <person name="Skokan R."/>
            <person name="Toyoda A."/>
            <person name="Suzuki Y."/>
            <person name="Kagoshima H."/>
            <person name="Schijlen E."/>
            <person name="Tajeshwar N."/>
            <person name="Catarino B."/>
            <person name="Hetherington A.J."/>
            <person name="Saltykova A."/>
            <person name="Bonnot C."/>
            <person name="Breuninger H."/>
            <person name="Symeonidi A."/>
            <person name="Radhakrishnan G.V."/>
            <person name="Van Nieuwerburgh F."/>
            <person name="Deforce D."/>
            <person name="Chang C."/>
            <person name="Karol K.G."/>
            <person name="Hedrich R."/>
            <person name="Ulvskov P."/>
            <person name="Glockner G."/>
            <person name="Delwiche C.F."/>
            <person name="Petrasek J."/>
            <person name="Van de Peer Y."/>
            <person name="Friml J."/>
            <person name="Beilby M."/>
            <person name="Dolan L."/>
            <person name="Kohara Y."/>
            <person name="Sugano S."/>
            <person name="Fujiyama A."/>
            <person name="Delaux P.-M."/>
            <person name="Quint M."/>
            <person name="TheiBen G."/>
            <person name="Hagemann M."/>
            <person name="Harholt J."/>
            <person name="Dunand C."/>
            <person name="Zachgo S."/>
            <person name="Langdale J."/>
            <person name="Maumus F."/>
            <person name="Straeten D.V.D."/>
            <person name="Gould S.B."/>
            <person name="Rensing S.A."/>
        </authorList>
    </citation>
    <scope>NUCLEOTIDE SEQUENCE [LARGE SCALE GENOMIC DNA]</scope>
    <source>
        <strain evidence="2 3">S276</strain>
    </source>
</reference>
<dbReference type="InterPro" id="IPR045160">
    <property type="entry name" value="ATG16"/>
</dbReference>
<evidence type="ECO:0000313" key="2">
    <source>
        <dbReference type="EMBL" id="GBG58839.1"/>
    </source>
</evidence>
<gene>
    <name evidence="2" type="ORF">CBR_g239</name>
</gene>
<dbReference type="Gene3D" id="2.130.10.10">
    <property type="entry name" value="YVTN repeat-like/Quinoprotein amine dehydrogenase"/>
    <property type="match status" value="2"/>
</dbReference>
<proteinExistence type="predicted"/>
<organism evidence="2 3">
    <name type="scientific">Chara braunii</name>
    <name type="common">Braun's stonewort</name>
    <dbReference type="NCBI Taxonomy" id="69332"/>
    <lineage>
        <taxon>Eukaryota</taxon>
        <taxon>Viridiplantae</taxon>
        <taxon>Streptophyta</taxon>
        <taxon>Charophyceae</taxon>
        <taxon>Charales</taxon>
        <taxon>Characeae</taxon>
        <taxon>Chara</taxon>
    </lineage>
</organism>
<evidence type="ECO:0000256" key="1">
    <source>
        <dbReference type="SAM" id="MobiDB-lite"/>
    </source>
</evidence>
<dbReference type="EMBL" id="BFEA01000001">
    <property type="protein sequence ID" value="GBG58839.1"/>
    <property type="molecule type" value="Genomic_DNA"/>
</dbReference>
<feature type="region of interest" description="Disordered" evidence="1">
    <location>
        <begin position="1513"/>
        <end position="1578"/>
    </location>
</feature>